<feature type="transmembrane region" description="Helical" evidence="1">
    <location>
        <begin position="365"/>
        <end position="383"/>
    </location>
</feature>
<organism evidence="4 5">
    <name type="scientific">Tessaracoccus defluvii</name>
    <dbReference type="NCBI Taxonomy" id="1285901"/>
    <lineage>
        <taxon>Bacteria</taxon>
        <taxon>Bacillati</taxon>
        <taxon>Actinomycetota</taxon>
        <taxon>Actinomycetes</taxon>
        <taxon>Propionibacteriales</taxon>
        <taxon>Propionibacteriaceae</taxon>
        <taxon>Tessaracoccus</taxon>
    </lineage>
</organism>
<keyword evidence="1" id="KW-0812">Transmembrane</keyword>
<dbReference type="GO" id="GO:0016020">
    <property type="term" value="C:membrane"/>
    <property type="evidence" value="ECO:0007669"/>
    <property type="project" value="TreeGrafter"/>
</dbReference>
<feature type="transmembrane region" description="Helical" evidence="1">
    <location>
        <begin position="286"/>
        <end position="306"/>
    </location>
</feature>
<feature type="transmembrane region" description="Helical" evidence="1">
    <location>
        <begin position="37"/>
        <end position="58"/>
    </location>
</feature>
<keyword evidence="1" id="KW-0472">Membrane</keyword>
<dbReference type="AlphaFoldDB" id="A0A7H0H6X6"/>
<dbReference type="GO" id="GO:0016747">
    <property type="term" value="F:acyltransferase activity, transferring groups other than amino-acyl groups"/>
    <property type="evidence" value="ECO:0007669"/>
    <property type="project" value="InterPro"/>
</dbReference>
<feature type="transmembrane region" description="Helical" evidence="1">
    <location>
        <begin position="172"/>
        <end position="192"/>
    </location>
</feature>
<proteinExistence type="predicted"/>
<feature type="domain" description="SGNH" evidence="3">
    <location>
        <begin position="396"/>
        <end position="584"/>
    </location>
</feature>
<keyword evidence="4" id="KW-0012">Acyltransferase</keyword>
<dbReference type="Proteomes" id="UP000516117">
    <property type="component" value="Chromosome"/>
</dbReference>
<feature type="transmembrane region" description="Helical" evidence="1">
    <location>
        <begin position="12"/>
        <end position="31"/>
    </location>
</feature>
<feature type="transmembrane region" description="Helical" evidence="1">
    <location>
        <begin position="149"/>
        <end position="165"/>
    </location>
</feature>
<keyword evidence="4" id="KW-0808">Transferase</keyword>
<reference evidence="4 5" key="1">
    <citation type="submission" date="2020-08" db="EMBL/GenBank/DDBJ databases">
        <title>Genome sequence of Tessaracoccus defluvii JCM 17540T.</title>
        <authorList>
            <person name="Hyun D.-W."/>
            <person name="Bae J.-W."/>
        </authorList>
    </citation>
    <scope>NUCLEOTIDE SEQUENCE [LARGE SCALE GENOMIC DNA]</scope>
    <source>
        <strain evidence="4 5">JCM 17540</strain>
    </source>
</reference>
<sequence length="635" mass="69269">MTQNGTPSYVPSLDGLRTIAVGLVIAFHLGVPWLEPGFAGVDVFFVLSGYLITAGLLADQQANGRPRLARFWRRRFLRLLPAATLLLLAVLAYSTLRQPLYQRGDTATDVAWTAVYLGNWHFMGANSYFNDDGVPRILLHMWSLAVEEQFYLAWPLVITAAALLARGKLRRVLLWLTVALIVVSALLLAFLYDPAAPDRAYMGTDSKAFEPLLGAGLAIVLAGTRGRALFAARPRLIAAVGIVLAGAALPFLGGPSDAYFRGGALALSLGVALLIGALVSQPAMAVSRLLGWAPLAYLGRISYGLYLWHWPWAVWLGVAHAETFRPLPALAALAATVATAAASYHLVEQPIRRGRLGAWLSPRRLVVAVAVVMVVVLGWSSALRATHGIGPATRVIIATGDSVPMKMMTPLDRAATARGWAIDSAARGGCTPLAIEMQQYLKPPHEGAGDCRGVRPIQDALIDRYDPEIIFWWSRYEWHQRWLDGRVVGPWEEEFWVALEADVAQTVDRLTRDGAILVIGRTERPGPGLFDKCAPGATDCYPLDDVALNHDEYRRRWNDMVLELVATDPRVRSFDLDPLICNDEEPVEAVSPAACDDRQPDGGLLRPDGVHIRVDPYGRPTADRIIDAVLEAAEG</sequence>
<evidence type="ECO:0000259" key="3">
    <source>
        <dbReference type="Pfam" id="PF19040"/>
    </source>
</evidence>
<dbReference type="Pfam" id="PF19040">
    <property type="entry name" value="SGNH"/>
    <property type="match status" value="1"/>
</dbReference>
<gene>
    <name evidence="4" type="ORF">H9L22_02090</name>
</gene>
<dbReference type="InterPro" id="IPR002656">
    <property type="entry name" value="Acyl_transf_3_dom"/>
</dbReference>
<keyword evidence="1" id="KW-1133">Transmembrane helix</keyword>
<feature type="transmembrane region" description="Helical" evidence="1">
    <location>
        <begin position="326"/>
        <end position="344"/>
    </location>
</feature>
<evidence type="ECO:0000259" key="2">
    <source>
        <dbReference type="Pfam" id="PF01757"/>
    </source>
</evidence>
<dbReference type="InterPro" id="IPR050879">
    <property type="entry name" value="Acyltransferase_3"/>
</dbReference>
<dbReference type="Pfam" id="PF01757">
    <property type="entry name" value="Acyl_transf_3"/>
    <property type="match status" value="1"/>
</dbReference>
<dbReference type="EMBL" id="CP060789">
    <property type="protein sequence ID" value="QNP56292.1"/>
    <property type="molecule type" value="Genomic_DNA"/>
</dbReference>
<feature type="domain" description="Acyltransferase 3" evidence="2">
    <location>
        <begin position="11"/>
        <end position="344"/>
    </location>
</feature>
<dbReference type="KEGG" id="tdf:H9L22_02090"/>
<feature type="transmembrane region" description="Helical" evidence="1">
    <location>
        <begin position="79"/>
        <end position="96"/>
    </location>
</feature>
<dbReference type="RefSeq" id="WP_187721402.1">
    <property type="nucleotide sequence ID" value="NZ_BAABBL010000001.1"/>
</dbReference>
<dbReference type="InterPro" id="IPR043968">
    <property type="entry name" value="SGNH"/>
</dbReference>
<evidence type="ECO:0000313" key="4">
    <source>
        <dbReference type="EMBL" id="QNP56292.1"/>
    </source>
</evidence>
<protein>
    <submittedName>
        <fullName evidence="4">Acyltransferase</fullName>
    </submittedName>
</protein>
<accession>A0A7H0H6X6</accession>
<dbReference type="GO" id="GO:0009103">
    <property type="term" value="P:lipopolysaccharide biosynthetic process"/>
    <property type="evidence" value="ECO:0007669"/>
    <property type="project" value="TreeGrafter"/>
</dbReference>
<feature type="transmembrane region" description="Helical" evidence="1">
    <location>
        <begin position="212"/>
        <end position="229"/>
    </location>
</feature>
<name>A0A7H0H6X6_9ACTN</name>
<feature type="transmembrane region" description="Helical" evidence="1">
    <location>
        <begin position="236"/>
        <end position="253"/>
    </location>
</feature>
<evidence type="ECO:0000256" key="1">
    <source>
        <dbReference type="SAM" id="Phobius"/>
    </source>
</evidence>
<keyword evidence="5" id="KW-1185">Reference proteome</keyword>
<feature type="transmembrane region" description="Helical" evidence="1">
    <location>
        <begin position="259"/>
        <end position="279"/>
    </location>
</feature>
<evidence type="ECO:0000313" key="5">
    <source>
        <dbReference type="Proteomes" id="UP000516117"/>
    </source>
</evidence>
<dbReference type="PANTHER" id="PTHR23028:SF53">
    <property type="entry name" value="ACYL_TRANSF_3 DOMAIN-CONTAINING PROTEIN"/>
    <property type="match status" value="1"/>
</dbReference>
<dbReference type="PANTHER" id="PTHR23028">
    <property type="entry name" value="ACETYLTRANSFERASE"/>
    <property type="match status" value="1"/>
</dbReference>